<dbReference type="Proteomes" id="UP000824469">
    <property type="component" value="Unassembled WGS sequence"/>
</dbReference>
<protein>
    <recommendedName>
        <fullName evidence="4">PHD-type domain-containing protein</fullName>
    </recommendedName>
</protein>
<dbReference type="Gene3D" id="3.30.40.10">
    <property type="entry name" value="Zinc/RING finger domain, C3HC4 (zinc finger)"/>
    <property type="match status" value="1"/>
</dbReference>
<sequence length="143" mass="16158">MIVIMECENSSSEEEEICVKKRNIVEIYESCKSVTVSNGGEKQGRRRTIYEHIVCKKYGEGYGEERLLLLCDGCGNGYRMYCVCPILVRITKGKWFCPSCSKKDGIRDCKKRCPVEFGFERNVGALHAADEDSTRGLLLLDLG</sequence>
<dbReference type="OMA" id="IVIMECE"/>
<gene>
    <name evidence="5" type="ORF">KI387_031674</name>
</gene>
<feature type="domain" description="PHD-type" evidence="4">
    <location>
        <begin position="54"/>
        <end position="100"/>
    </location>
</feature>
<dbReference type="InterPro" id="IPR011011">
    <property type="entry name" value="Znf_FYVE_PHD"/>
</dbReference>
<dbReference type="InterPro" id="IPR019787">
    <property type="entry name" value="Znf_PHD-finger"/>
</dbReference>
<dbReference type="GO" id="GO:0008270">
    <property type="term" value="F:zinc ion binding"/>
    <property type="evidence" value="ECO:0007669"/>
    <property type="project" value="UniProtKB-KW"/>
</dbReference>
<organism evidence="5 6">
    <name type="scientific">Taxus chinensis</name>
    <name type="common">Chinese yew</name>
    <name type="synonym">Taxus wallichiana var. chinensis</name>
    <dbReference type="NCBI Taxonomy" id="29808"/>
    <lineage>
        <taxon>Eukaryota</taxon>
        <taxon>Viridiplantae</taxon>
        <taxon>Streptophyta</taxon>
        <taxon>Embryophyta</taxon>
        <taxon>Tracheophyta</taxon>
        <taxon>Spermatophyta</taxon>
        <taxon>Pinopsida</taxon>
        <taxon>Pinidae</taxon>
        <taxon>Conifers II</taxon>
        <taxon>Cupressales</taxon>
        <taxon>Taxaceae</taxon>
        <taxon>Taxus</taxon>
    </lineage>
</organism>
<dbReference type="InterPro" id="IPR013083">
    <property type="entry name" value="Znf_RING/FYVE/PHD"/>
</dbReference>
<name>A0AA38C017_TAXCH</name>
<evidence type="ECO:0000259" key="4">
    <source>
        <dbReference type="Pfam" id="PF00628"/>
    </source>
</evidence>
<keyword evidence="6" id="KW-1185">Reference proteome</keyword>
<dbReference type="Pfam" id="PF00628">
    <property type="entry name" value="PHD"/>
    <property type="match status" value="1"/>
</dbReference>
<keyword evidence="2" id="KW-0863">Zinc-finger</keyword>
<reference evidence="5 6" key="1">
    <citation type="journal article" date="2021" name="Nat. Plants">
        <title>The Taxus genome provides insights into paclitaxel biosynthesis.</title>
        <authorList>
            <person name="Xiong X."/>
            <person name="Gou J."/>
            <person name="Liao Q."/>
            <person name="Li Y."/>
            <person name="Zhou Q."/>
            <person name="Bi G."/>
            <person name="Li C."/>
            <person name="Du R."/>
            <person name="Wang X."/>
            <person name="Sun T."/>
            <person name="Guo L."/>
            <person name="Liang H."/>
            <person name="Lu P."/>
            <person name="Wu Y."/>
            <person name="Zhang Z."/>
            <person name="Ro D.K."/>
            <person name="Shang Y."/>
            <person name="Huang S."/>
            <person name="Yan J."/>
        </authorList>
    </citation>
    <scope>NUCLEOTIDE SEQUENCE [LARGE SCALE GENOMIC DNA]</scope>
    <source>
        <strain evidence="5">Ta-2019</strain>
    </source>
</reference>
<dbReference type="SUPFAM" id="SSF57903">
    <property type="entry name" value="FYVE/PHD zinc finger"/>
    <property type="match status" value="1"/>
</dbReference>
<dbReference type="AlphaFoldDB" id="A0AA38C017"/>
<proteinExistence type="predicted"/>
<evidence type="ECO:0000256" key="2">
    <source>
        <dbReference type="ARBA" id="ARBA00022771"/>
    </source>
</evidence>
<keyword evidence="3" id="KW-0862">Zinc</keyword>
<evidence type="ECO:0000313" key="6">
    <source>
        <dbReference type="Proteomes" id="UP000824469"/>
    </source>
</evidence>
<comment type="caution">
    <text evidence="5">The sequence shown here is derived from an EMBL/GenBank/DDBJ whole genome shotgun (WGS) entry which is preliminary data.</text>
</comment>
<keyword evidence="1" id="KW-0479">Metal-binding</keyword>
<evidence type="ECO:0000313" key="5">
    <source>
        <dbReference type="EMBL" id="KAH9287557.1"/>
    </source>
</evidence>
<evidence type="ECO:0000256" key="3">
    <source>
        <dbReference type="ARBA" id="ARBA00022833"/>
    </source>
</evidence>
<dbReference type="EMBL" id="JAHRHJ020003813">
    <property type="protein sequence ID" value="KAH9287557.1"/>
    <property type="molecule type" value="Genomic_DNA"/>
</dbReference>
<feature type="non-terminal residue" evidence="5">
    <location>
        <position position="143"/>
    </location>
</feature>
<evidence type="ECO:0000256" key="1">
    <source>
        <dbReference type="ARBA" id="ARBA00022723"/>
    </source>
</evidence>
<accession>A0AA38C017</accession>